<feature type="region of interest" description="Disordered" evidence="1">
    <location>
        <begin position="1"/>
        <end position="92"/>
    </location>
</feature>
<gene>
    <name evidence="2" type="ORF">CPB83DRAFT_858221</name>
</gene>
<organism evidence="2 3">
    <name type="scientific">Crepidotus variabilis</name>
    <dbReference type="NCBI Taxonomy" id="179855"/>
    <lineage>
        <taxon>Eukaryota</taxon>
        <taxon>Fungi</taxon>
        <taxon>Dikarya</taxon>
        <taxon>Basidiomycota</taxon>
        <taxon>Agaricomycotina</taxon>
        <taxon>Agaricomycetes</taxon>
        <taxon>Agaricomycetidae</taxon>
        <taxon>Agaricales</taxon>
        <taxon>Agaricineae</taxon>
        <taxon>Crepidotaceae</taxon>
        <taxon>Crepidotus</taxon>
    </lineage>
</organism>
<accession>A0A9P6EBZ7</accession>
<feature type="compositionally biased region" description="Polar residues" evidence="1">
    <location>
        <begin position="61"/>
        <end position="73"/>
    </location>
</feature>
<feature type="compositionally biased region" description="Basic and acidic residues" evidence="1">
    <location>
        <begin position="74"/>
        <end position="86"/>
    </location>
</feature>
<evidence type="ECO:0000313" key="3">
    <source>
        <dbReference type="Proteomes" id="UP000807306"/>
    </source>
</evidence>
<protein>
    <submittedName>
        <fullName evidence="2">Uncharacterized protein</fullName>
    </submittedName>
</protein>
<sequence length="219" mass="24499">MSGKDRTGLKSSNVMNIKTKRAREEEQDVSDKPRSPAQISKRAKTGHDVSGTSLIEDVENQPPNKSKNAASQKETSKKLKQTKLDFGRSSGVNPIKTKLLAKKGRKIAVAEAVRQYHLSLSQIDSLRAPNQSNSGVNQYERDYWFEERDVEYLALEMYGGKDGFVELLEDKRDAYCYSDQCSRGDSRAGKKNSGRKTQAAQGPDGSPESDWHFRVQVVL</sequence>
<proteinExistence type="predicted"/>
<keyword evidence="3" id="KW-1185">Reference proteome</keyword>
<reference evidence="2" key="1">
    <citation type="submission" date="2020-11" db="EMBL/GenBank/DDBJ databases">
        <authorList>
            <consortium name="DOE Joint Genome Institute"/>
            <person name="Ahrendt S."/>
            <person name="Riley R."/>
            <person name="Andreopoulos W."/>
            <person name="Labutti K."/>
            <person name="Pangilinan J."/>
            <person name="Ruiz-Duenas F.J."/>
            <person name="Barrasa J.M."/>
            <person name="Sanchez-Garcia M."/>
            <person name="Camarero S."/>
            <person name="Miyauchi S."/>
            <person name="Serrano A."/>
            <person name="Linde D."/>
            <person name="Babiker R."/>
            <person name="Drula E."/>
            <person name="Ayuso-Fernandez I."/>
            <person name="Pacheco R."/>
            <person name="Padilla G."/>
            <person name="Ferreira P."/>
            <person name="Barriuso J."/>
            <person name="Kellner H."/>
            <person name="Castanera R."/>
            <person name="Alfaro M."/>
            <person name="Ramirez L."/>
            <person name="Pisabarro A.G."/>
            <person name="Kuo A."/>
            <person name="Tritt A."/>
            <person name="Lipzen A."/>
            <person name="He G."/>
            <person name="Yan M."/>
            <person name="Ng V."/>
            <person name="Cullen D."/>
            <person name="Martin F."/>
            <person name="Rosso M.-N."/>
            <person name="Henrissat B."/>
            <person name="Hibbett D."/>
            <person name="Martinez A.T."/>
            <person name="Grigoriev I.V."/>
        </authorList>
    </citation>
    <scope>NUCLEOTIDE SEQUENCE</scope>
    <source>
        <strain evidence="2">CBS 506.95</strain>
    </source>
</reference>
<feature type="region of interest" description="Disordered" evidence="1">
    <location>
        <begin position="180"/>
        <end position="209"/>
    </location>
</feature>
<dbReference type="AlphaFoldDB" id="A0A9P6EBZ7"/>
<evidence type="ECO:0000256" key="1">
    <source>
        <dbReference type="SAM" id="MobiDB-lite"/>
    </source>
</evidence>
<evidence type="ECO:0000313" key="2">
    <source>
        <dbReference type="EMBL" id="KAF9526195.1"/>
    </source>
</evidence>
<name>A0A9P6EBZ7_9AGAR</name>
<dbReference type="EMBL" id="MU157874">
    <property type="protein sequence ID" value="KAF9526195.1"/>
    <property type="molecule type" value="Genomic_DNA"/>
</dbReference>
<comment type="caution">
    <text evidence="2">The sequence shown here is derived from an EMBL/GenBank/DDBJ whole genome shotgun (WGS) entry which is preliminary data.</text>
</comment>
<dbReference type="Proteomes" id="UP000807306">
    <property type="component" value="Unassembled WGS sequence"/>
</dbReference>